<evidence type="ECO:0000313" key="2">
    <source>
        <dbReference type="EMBL" id="QDT58618.1"/>
    </source>
</evidence>
<feature type="region of interest" description="Disordered" evidence="1">
    <location>
        <begin position="189"/>
        <end position="226"/>
    </location>
</feature>
<feature type="compositionally biased region" description="Basic and acidic residues" evidence="1">
    <location>
        <begin position="249"/>
        <end position="284"/>
    </location>
</feature>
<dbReference type="AlphaFoldDB" id="A0A517SR73"/>
<feature type="compositionally biased region" description="Polar residues" evidence="1">
    <location>
        <begin position="191"/>
        <end position="201"/>
    </location>
</feature>
<accession>A0A517SR73</accession>
<feature type="compositionally biased region" description="Polar residues" evidence="1">
    <location>
        <begin position="319"/>
        <end position="328"/>
    </location>
</feature>
<feature type="region of interest" description="Disordered" evidence="1">
    <location>
        <begin position="97"/>
        <end position="127"/>
    </location>
</feature>
<proteinExistence type="predicted"/>
<protein>
    <submittedName>
        <fullName evidence="2">Uncharacterized protein</fullName>
    </submittedName>
</protein>
<reference evidence="2 3" key="1">
    <citation type="submission" date="2019-02" db="EMBL/GenBank/DDBJ databases">
        <title>Deep-cultivation of Planctomycetes and their phenomic and genomic characterization uncovers novel biology.</title>
        <authorList>
            <person name="Wiegand S."/>
            <person name="Jogler M."/>
            <person name="Boedeker C."/>
            <person name="Pinto D."/>
            <person name="Vollmers J."/>
            <person name="Rivas-Marin E."/>
            <person name="Kohn T."/>
            <person name="Peeters S.H."/>
            <person name="Heuer A."/>
            <person name="Rast P."/>
            <person name="Oberbeckmann S."/>
            <person name="Bunk B."/>
            <person name="Jeske O."/>
            <person name="Meyerdierks A."/>
            <person name="Storesund J.E."/>
            <person name="Kallscheuer N."/>
            <person name="Luecker S."/>
            <person name="Lage O.M."/>
            <person name="Pohl T."/>
            <person name="Merkel B.J."/>
            <person name="Hornburger P."/>
            <person name="Mueller R.-W."/>
            <person name="Bruemmer F."/>
            <person name="Labrenz M."/>
            <person name="Spormann A.M."/>
            <person name="Op den Camp H."/>
            <person name="Overmann J."/>
            <person name="Amann R."/>
            <person name="Jetten M.S.M."/>
            <person name="Mascher T."/>
            <person name="Medema M.H."/>
            <person name="Devos D.P."/>
            <person name="Kaster A.-K."/>
            <person name="Ovreas L."/>
            <person name="Rohde M."/>
            <person name="Galperin M.Y."/>
            <person name="Jogler C."/>
        </authorList>
    </citation>
    <scope>NUCLEOTIDE SEQUENCE [LARGE SCALE GENOMIC DNA]</scope>
    <source>
        <strain evidence="2 3">SV_7m_r</strain>
    </source>
</reference>
<feature type="compositionally biased region" description="Polar residues" evidence="1">
    <location>
        <begin position="348"/>
        <end position="374"/>
    </location>
</feature>
<feature type="region of interest" description="Disordered" evidence="1">
    <location>
        <begin position="249"/>
        <end position="393"/>
    </location>
</feature>
<sequence>MLWCLLVPPSDPYKLPCMSHPVRMSQFNPLSAKCPMSAVHPNKIPDLAMKTRLDLNTLPTLRDGKPFGQLRRHLGTGGGCLLLLCWCTTSFTWAKPPTENTLSENTPVSTEPTTTAPSPPSTPAQAPAPAFEIKLPEGPFVHVQRNGQSDRAAIELLKAAIRGEKVMTTDPMMQTALRMIAESPQLLPSAESATVQSTQVESAKDKSATNSQPTANRPTLDEEISIDLQMPEPNTARSTVTLQATIQEHQHDHAHDDHAHDDHAHDDHAHDDHAHDDHAHDDHAPQAMRGNPSLFILTPDGKRKRILMTQPGPQGTPVLPSQAQSENHAPQPPRPTYQPPPRYQPRPSNGSQPSKIQVYTAPRSSLSPAITPPTSAFAPPAIPPRPSAILPPGPDTNYKLAESLLRSARLLEAADGTPGREQLIRHLRTEAASILRGGPTPQAVYPVPYTPRPTPPQGRSPVPSLPPAYPPPHRPEHSPKPKLLHQPKPAKPDLKD</sequence>
<evidence type="ECO:0000256" key="1">
    <source>
        <dbReference type="SAM" id="MobiDB-lite"/>
    </source>
</evidence>
<name>A0A517SR73_9BACT</name>
<dbReference type="Proteomes" id="UP000315003">
    <property type="component" value="Chromosome"/>
</dbReference>
<gene>
    <name evidence="2" type="ORF">SV7mr_11110</name>
</gene>
<feature type="region of interest" description="Disordered" evidence="1">
    <location>
        <begin position="434"/>
        <end position="496"/>
    </location>
</feature>
<feature type="compositionally biased region" description="Pro residues" evidence="1">
    <location>
        <begin position="330"/>
        <end position="344"/>
    </location>
</feature>
<feature type="compositionally biased region" description="Low complexity" evidence="1">
    <location>
        <begin position="106"/>
        <end position="116"/>
    </location>
</feature>
<organism evidence="2 3">
    <name type="scientific">Stieleria bergensis</name>
    <dbReference type="NCBI Taxonomy" id="2528025"/>
    <lineage>
        <taxon>Bacteria</taxon>
        <taxon>Pseudomonadati</taxon>
        <taxon>Planctomycetota</taxon>
        <taxon>Planctomycetia</taxon>
        <taxon>Pirellulales</taxon>
        <taxon>Pirellulaceae</taxon>
        <taxon>Stieleria</taxon>
    </lineage>
</organism>
<keyword evidence="3" id="KW-1185">Reference proteome</keyword>
<evidence type="ECO:0000313" key="3">
    <source>
        <dbReference type="Proteomes" id="UP000315003"/>
    </source>
</evidence>
<feature type="compositionally biased region" description="Pro residues" evidence="1">
    <location>
        <begin position="380"/>
        <end position="393"/>
    </location>
</feature>
<dbReference type="EMBL" id="CP036272">
    <property type="protein sequence ID" value="QDT58618.1"/>
    <property type="molecule type" value="Genomic_DNA"/>
</dbReference>
<feature type="compositionally biased region" description="Pro residues" evidence="1">
    <location>
        <begin position="448"/>
        <end position="472"/>
    </location>
</feature>
<feature type="compositionally biased region" description="Polar residues" evidence="1">
    <location>
        <begin position="208"/>
        <end position="217"/>
    </location>
</feature>